<dbReference type="eggNOG" id="COG0262">
    <property type="taxonomic scope" value="Bacteria"/>
</dbReference>
<dbReference type="Proteomes" id="UP000007962">
    <property type="component" value="Chromosome"/>
</dbReference>
<dbReference type="AlphaFoldDB" id="C5C4P7"/>
<dbReference type="EMBL" id="CP001618">
    <property type="protein sequence ID" value="ACQ80025.1"/>
    <property type="molecule type" value="Genomic_DNA"/>
</dbReference>
<proteinExistence type="predicted"/>
<dbReference type="STRING" id="471853.Bcav_1769"/>
<evidence type="ECO:0000313" key="2">
    <source>
        <dbReference type="EMBL" id="ACQ80025.1"/>
    </source>
</evidence>
<dbReference type="InterPro" id="IPR002734">
    <property type="entry name" value="RibDG_C"/>
</dbReference>
<name>C5C4P7_BEUC1</name>
<dbReference type="GO" id="GO:0009231">
    <property type="term" value="P:riboflavin biosynthetic process"/>
    <property type="evidence" value="ECO:0007669"/>
    <property type="project" value="InterPro"/>
</dbReference>
<evidence type="ECO:0000259" key="1">
    <source>
        <dbReference type="Pfam" id="PF01872"/>
    </source>
</evidence>
<dbReference type="Gene3D" id="3.40.430.10">
    <property type="entry name" value="Dihydrofolate Reductase, subunit A"/>
    <property type="match status" value="1"/>
</dbReference>
<organism evidence="2 3">
    <name type="scientific">Beutenbergia cavernae (strain ATCC BAA-8 / DSM 12333 / CCUG 43141 / JCM 11478 / NBRC 16432 / NCIMB 13614 / HKI 0122)</name>
    <dbReference type="NCBI Taxonomy" id="471853"/>
    <lineage>
        <taxon>Bacteria</taxon>
        <taxon>Bacillati</taxon>
        <taxon>Actinomycetota</taxon>
        <taxon>Actinomycetes</taxon>
        <taxon>Micrococcales</taxon>
        <taxon>Beutenbergiaceae</taxon>
        <taxon>Beutenbergia</taxon>
    </lineage>
</organism>
<gene>
    <name evidence="2" type="ordered locus">Bcav_1769</name>
</gene>
<sequence length="191" mass="20438">MGRIVVQQFVSADGFGADSNGAFTLFDDMGGGASREFDEANAEWASAIGAIVLGASTYRMFVEYWPTDASEADPIADRLNAAPKYVLSRNLPAAPWGAYAPATVIAGDAAALVREVADRHGDVVVWGSFDVTDQLFRAGAVDDLRLVVLPVLLGDGVRPVPTDLRRRPVERVASRAFPDGLVELEYALSPR</sequence>
<keyword evidence="3" id="KW-1185">Reference proteome</keyword>
<evidence type="ECO:0000313" key="3">
    <source>
        <dbReference type="Proteomes" id="UP000007962"/>
    </source>
</evidence>
<dbReference type="SUPFAM" id="SSF53597">
    <property type="entry name" value="Dihydrofolate reductase-like"/>
    <property type="match status" value="1"/>
</dbReference>
<feature type="domain" description="Bacterial bifunctional deaminase-reductase C-terminal" evidence="1">
    <location>
        <begin position="4"/>
        <end position="163"/>
    </location>
</feature>
<dbReference type="InterPro" id="IPR024072">
    <property type="entry name" value="DHFR-like_dom_sf"/>
</dbReference>
<dbReference type="RefSeq" id="WP_015882265.1">
    <property type="nucleotide sequence ID" value="NC_012669.1"/>
</dbReference>
<dbReference type="HOGENOM" id="CLU_043966_1_2_11"/>
<dbReference type="Pfam" id="PF01872">
    <property type="entry name" value="RibD_C"/>
    <property type="match status" value="1"/>
</dbReference>
<dbReference type="KEGG" id="bcv:Bcav_1769"/>
<reference evidence="2 3" key="1">
    <citation type="journal article" date="2009" name="Stand. Genomic Sci.">
        <title>Complete genome sequence of Beutenbergia cavernae type strain (HKI 0122).</title>
        <authorList>
            <person name="Land M."/>
            <person name="Pukall R."/>
            <person name="Abt B."/>
            <person name="Goker M."/>
            <person name="Rohde M."/>
            <person name="Glavina Del Rio T."/>
            <person name="Tice H."/>
            <person name="Copeland A."/>
            <person name="Cheng J.F."/>
            <person name="Lucas S."/>
            <person name="Chen F."/>
            <person name="Nolan M."/>
            <person name="Bruce D."/>
            <person name="Goodwin L."/>
            <person name="Pitluck S."/>
            <person name="Ivanova N."/>
            <person name="Mavromatis K."/>
            <person name="Ovchinnikova G."/>
            <person name="Pati A."/>
            <person name="Chen A."/>
            <person name="Palaniappan K."/>
            <person name="Hauser L."/>
            <person name="Chang Y.J."/>
            <person name="Jefferies C.C."/>
            <person name="Saunders E."/>
            <person name="Brettin T."/>
            <person name="Detter J.C."/>
            <person name="Han C."/>
            <person name="Chain P."/>
            <person name="Bristow J."/>
            <person name="Eisen J.A."/>
            <person name="Markowitz V."/>
            <person name="Hugenholtz P."/>
            <person name="Kyrpides N.C."/>
            <person name="Klenk H.P."/>
            <person name="Lapidus A."/>
        </authorList>
    </citation>
    <scope>NUCLEOTIDE SEQUENCE [LARGE SCALE GENOMIC DNA]</scope>
    <source>
        <strain evidence="3">ATCC BAA-8 / DSM 12333 / NBRC 16432</strain>
    </source>
</reference>
<dbReference type="GO" id="GO:0008703">
    <property type="term" value="F:5-amino-6-(5-phosphoribosylamino)uracil reductase activity"/>
    <property type="evidence" value="ECO:0007669"/>
    <property type="project" value="InterPro"/>
</dbReference>
<protein>
    <submittedName>
        <fullName evidence="2">Bifunctional deaminase-reductase domain protein</fullName>
    </submittedName>
</protein>
<dbReference type="OrthoDB" id="7342392at2"/>
<accession>C5C4P7</accession>